<gene>
    <name evidence="2" type="ORF">NDU88_006166</name>
</gene>
<evidence type="ECO:0000313" key="2">
    <source>
        <dbReference type="EMBL" id="KAJ1174344.1"/>
    </source>
</evidence>
<sequence>MRWSCTCVLLLSKLAECSRHGGRSSLSQAHLLEESARDRDNGRGWRAVLCVKAAFRGSVATHAVMVICHDAVRCRHWYARV</sequence>
<name>A0AAV7TDE2_PLEWA</name>
<accession>A0AAV7TDE2</accession>
<feature type="signal peptide" evidence="1">
    <location>
        <begin position="1"/>
        <end position="17"/>
    </location>
</feature>
<dbReference type="AlphaFoldDB" id="A0AAV7TDE2"/>
<feature type="chain" id="PRO_5043832364" description="Secreted protein" evidence="1">
    <location>
        <begin position="18"/>
        <end position="81"/>
    </location>
</feature>
<dbReference type="EMBL" id="JANPWB010000007">
    <property type="protein sequence ID" value="KAJ1174344.1"/>
    <property type="molecule type" value="Genomic_DNA"/>
</dbReference>
<keyword evidence="3" id="KW-1185">Reference proteome</keyword>
<dbReference type="Proteomes" id="UP001066276">
    <property type="component" value="Chromosome 4_1"/>
</dbReference>
<evidence type="ECO:0000256" key="1">
    <source>
        <dbReference type="SAM" id="SignalP"/>
    </source>
</evidence>
<comment type="caution">
    <text evidence="2">The sequence shown here is derived from an EMBL/GenBank/DDBJ whole genome shotgun (WGS) entry which is preliminary data.</text>
</comment>
<proteinExistence type="predicted"/>
<protein>
    <recommendedName>
        <fullName evidence="4">Secreted protein</fullName>
    </recommendedName>
</protein>
<reference evidence="2" key="1">
    <citation type="journal article" date="2022" name="bioRxiv">
        <title>Sequencing and chromosome-scale assembly of the giantPleurodeles waltlgenome.</title>
        <authorList>
            <person name="Brown T."/>
            <person name="Elewa A."/>
            <person name="Iarovenko S."/>
            <person name="Subramanian E."/>
            <person name="Araus A.J."/>
            <person name="Petzold A."/>
            <person name="Susuki M."/>
            <person name="Suzuki K.-i.T."/>
            <person name="Hayashi T."/>
            <person name="Toyoda A."/>
            <person name="Oliveira C."/>
            <person name="Osipova E."/>
            <person name="Leigh N.D."/>
            <person name="Simon A."/>
            <person name="Yun M.H."/>
        </authorList>
    </citation>
    <scope>NUCLEOTIDE SEQUENCE</scope>
    <source>
        <strain evidence="2">20211129_DDA</strain>
        <tissue evidence="2">Liver</tissue>
    </source>
</reference>
<organism evidence="2 3">
    <name type="scientific">Pleurodeles waltl</name>
    <name type="common">Iberian ribbed newt</name>
    <dbReference type="NCBI Taxonomy" id="8319"/>
    <lineage>
        <taxon>Eukaryota</taxon>
        <taxon>Metazoa</taxon>
        <taxon>Chordata</taxon>
        <taxon>Craniata</taxon>
        <taxon>Vertebrata</taxon>
        <taxon>Euteleostomi</taxon>
        <taxon>Amphibia</taxon>
        <taxon>Batrachia</taxon>
        <taxon>Caudata</taxon>
        <taxon>Salamandroidea</taxon>
        <taxon>Salamandridae</taxon>
        <taxon>Pleurodelinae</taxon>
        <taxon>Pleurodeles</taxon>
    </lineage>
</organism>
<evidence type="ECO:0008006" key="4">
    <source>
        <dbReference type="Google" id="ProtNLM"/>
    </source>
</evidence>
<evidence type="ECO:0000313" key="3">
    <source>
        <dbReference type="Proteomes" id="UP001066276"/>
    </source>
</evidence>
<keyword evidence="1" id="KW-0732">Signal</keyword>